<dbReference type="AlphaFoldDB" id="A0A8H4QZP1"/>
<keyword evidence="2" id="KW-1185">Reference proteome</keyword>
<dbReference type="EMBL" id="JAACJL010000015">
    <property type="protein sequence ID" value="KAF4620477.1"/>
    <property type="molecule type" value="Genomic_DNA"/>
</dbReference>
<gene>
    <name evidence="1" type="ORF">D9613_001140</name>
</gene>
<comment type="caution">
    <text evidence="1">The sequence shown here is derived from an EMBL/GenBank/DDBJ whole genome shotgun (WGS) entry which is preliminary data.</text>
</comment>
<organism evidence="1 2">
    <name type="scientific">Agrocybe pediades</name>
    <dbReference type="NCBI Taxonomy" id="84607"/>
    <lineage>
        <taxon>Eukaryota</taxon>
        <taxon>Fungi</taxon>
        <taxon>Dikarya</taxon>
        <taxon>Basidiomycota</taxon>
        <taxon>Agaricomycotina</taxon>
        <taxon>Agaricomycetes</taxon>
        <taxon>Agaricomycetidae</taxon>
        <taxon>Agaricales</taxon>
        <taxon>Agaricineae</taxon>
        <taxon>Strophariaceae</taxon>
        <taxon>Agrocybe</taxon>
    </lineage>
</organism>
<name>A0A8H4QZP1_9AGAR</name>
<protein>
    <submittedName>
        <fullName evidence="1">Uncharacterized protein</fullName>
    </submittedName>
</protein>
<proteinExistence type="predicted"/>
<accession>A0A8H4QZP1</accession>
<reference evidence="1 2" key="1">
    <citation type="submission" date="2019-12" db="EMBL/GenBank/DDBJ databases">
        <authorList>
            <person name="Floudas D."/>
            <person name="Bentzer J."/>
            <person name="Ahren D."/>
            <person name="Johansson T."/>
            <person name="Persson P."/>
            <person name="Tunlid A."/>
        </authorList>
    </citation>
    <scope>NUCLEOTIDE SEQUENCE [LARGE SCALE GENOMIC DNA]</scope>
    <source>
        <strain evidence="1 2">CBS 102.39</strain>
    </source>
</reference>
<evidence type="ECO:0000313" key="1">
    <source>
        <dbReference type="EMBL" id="KAF4620477.1"/>
    </source>
</evidence>
<dbReference type="Proteomes" id="UP000521872">
    <property type="component" value="Unassembled WGS sequence"/>
</dbReference>
<sequence length="113" mass="12985">MSMNTPEHFTQLPDAQRLPINLGYFTVDKEIPLKKYYNPVNVPGSEVHDFELTTLKAFHNNLSLTGLDASVLTRWTALKENTIKVHNRRWSIYRVGLTSRFVMKAFDPGSMTD</sequence>
<evidence type="ECO:0000313" key="2">
    <source>
        <dbReference type="Proteomes" id="UP000521872"/>
    </source>
</evidence>